<feature type="compositionally biased region" description="Basic and acidic residues" evidence="5">
    <location>
        <begin position="480"/>
        <end position="489"/>
    </location>
</feature>
<evidence type="ECO:0000256" key="5">
    <source>
        <dbReference type="SAM" id="MobiDB-lite"/>
    </source>
</evidence>
<protein>
    <submittedName>
        <fullName evidence="7">ATPase AAA</fullName>
    </submittedName>
</protein>
<dbReference type="InterPro" id="IPR003960">
    <property type="entry name" value="ATPase_AAA_CS"/>
</dbReference>
<evidence type="ECO:0000256" key="1">
    <source>
        <dbReference type="ARBA" id="ARBA00006914"/>
    </source>
</evidence>
<dbReference type="PANTHER" id="PTHR23073">
    <property type="entry name" value="26S PROTEASOME REGULATORY SUBUNIT"/>
    <property type="match status" value="1"/>
</dbReference>
<gene>
    <name evidence="7" type="ORF">C496_08256</name>
</gene>
<dbReference type="Proteomes" id="UP000011599">
    <property type="component" value="Unassembled WGS sequence"/>
</dbReference>
<dbReference type="InterPro" id="IPR003593">
    <property type="entry name" value="AAA+_ATPase"/>
</dbReference>
<dbReference type="Pfam" id="PF17862">
    <property type="entry name" value="AAA_lid_3"/>
    <property type="match status" value="1"/>
</dbReference>
<accession>L9VXM0</accession>
<evidence type="ECO:0000256" key="3">
    <source>
        <dbReference type="ARBA" id="ARBA00022840"/>
    </source>
</evidence>
<dbReference type="Gene3D" id="3.40.50.300">
    <property type="entry name" value="P-loop containing nucleotide triphosphate hydrolases"/>
    <property type="match status" value="1"/>
</dbReference>
<reference evidence="7 8" key="1">
    <citation type="journal article" date="2014" name="PLoS Genet.">
        <title>Phylogenetically driven sequencing of extremely halophilic archaea reveals strategies for static and dynamic osmo-response.</title>
        <authorList>
            <person name="Becker E.A."/>
            <person name="Seitzer P.M."/>
            <person name="Tritt A."/>
            <person name="Larsen D."/>
            <person name="Krusor M."/>
            <person name="Yao A.I."/>
            <person name="Wu D."/>
            <person name="Madern D."/>
            <person name="Eisen J.A."/>
            <person name="Darling A.E."/>
            <person name="Facciotti M.T."/>
        </authorList>
    </citation>
    <scope>NUCLEOTIDE SEQUENCE [LARGE SCALE GENOMIC DNA]</scope>
    <source>
        <strain evidence="7 8">GA33</strain>
    </source>
</reference>
<dbReference type="Pfam" id="PF00004">
    <property type="entry name" value="AAA"/>
    <property type="match status" value="1"/>
</dbReference>
<dbReference type="Gene3D" id="1.10.8.60">
    <property type="match status" value="1"/>
</dbReference>
<dbReference type="PROSITE" id="PS00674">
    <property type="entry name" value="AAA"/>
    <property type="match status" value="1"/>
</dbReference>
<dbReference type="GO" id="GO:0016887">
    <property type="term" value="F:ATP hydrolysis activity"/>
    <property type="evidence" value="ECO:0007669"/>
    <property type="project" value="InterPro"/>
</dbReference>
<dbReference type="InterPro" id="IPR003959">
    <property type="entry name" value="ATPase_AAA_core"/>
</dbReference>
<dbReference type="InterPro" id="IPR050221">
    <property type="entry name" value="26S_Proteasome_ATPase"/>
</dbReference>
<comment type="caution">
    <text evidence="7">The sequence shown here is derived from an EMBL/GenBank/DDBJ whole genome shotgun (WGS) entry which is preliminary data.</text>
</comment>
<dbReference type="STRING" id="1114856.GCA_000383975_02075"/>
<keyword evidence="8" id="KW-1185">Reference proteome</keyword>
<feature type="region of interest" description="Disordered" evidence="5">
    <location>
        <begin position="480"/>
        <end position="534"/>
    </location>
</feature>
<dbReference type="AlphaFoldDB" id="L9VXM0"/>
<keyword evidence="3 4" id="KW-0067">ATP-binding</keyword>
<evidence type="ECO:0000313" key="7">
    <source>
        <dbReference type="EMBL" id="ELY41772.1"/>
    </source>
</evidence>
<keyword evidence="2 4" id="KW-0547">Nucleotide-binding</keyword>
<evidence type="ECO:0000313" key="8">
    <source>
        <dbReference type="Proteomes" id="UP000011599"/>
    </source>
</evidence>
<proteinExistence type="inferred from homology"/>
<dbReference type="SUPFAM" id="SSF52540">
    <property type="entry name" value="P-loop containing nucleoside triphosphate hydrolases"/>
    <property type="match status" value="1"/>
</dbReference>
<dbReference type="eggNOG" id="arCOG04368">
    <property type="taxonomic scope" value="Archaea"/>
</dbReference>
<evidence type="ECO:0000256" key="2">
    <source>
        <dbReference type="ARBA" id="ARBA00022741"/>
    </source>
</evidence>
<dbReference type="CDD" id="cd19481">
    <property type="entry name" value="RecA-like_protease"/>
    <property type="match status" value="1"/>
</dbReference>
<dbReference type="InterPro" id="IPR027417">
    <property type="entry name" value="P-loop_NTPase"/>
</dbReference>
<name>L9VXM0_9EURY</name>
<evidence type="ECO:0000259" key="6">
    <source>
        <dbReference type="SMART" id="SM00382"/>
    </source>
</evidence>
<comment type="similarity">
    <text evidence="1 4">Belongs to the AAA ATPase family.</text>
</comment>
<feature type="compositionally biased region" description="Basic and acidic residues" evidence="5">
    <location>
        <begin position="510"/>
        <end position="534"/>
    </location>
</feature>
<dbReference type="PATRIC" id="fig|1114856.3.peg.1722"/>
<feature type="domain" description="AAA+ ATPase" evidence="6">
    <location>
        <begin position="268"/>
        <end position="403"/>
    </location>
</feature>
<evidence type="ECO:0000256" key="4">
    <source>
        <dbReference type="RuleBase" id="RU003651"/>
    </source>
</evidence>
<dbReference type="InterPro" id="IPR041569">
    <property type="entry name" value="AAA_lid_3"/>
</dbReference>
<dbReference type="SMART" id="SM00382">
    <property type="entry name" value="AAA"/>
    <property type="match status" value="1"/>
</dbReference>
<dbReference type="GO" id="GO:0005524">
    <property type="term" value="F:ATP binding"/>
    <property type="evidence" value="ECO:0007669"/>
    <property type="project" value="UniProtKB-KW"/>
</dbReference>
<dbReference type="EMBL" id="AOHW01000026">
    <property type="protein sequence ID" value="ELY41772.1"/>
    <property type="molecule type" value="Genomic_DNA"/>
</dbReference>
<organism evidence="7 8">
    <name type="scientific">Natronorubrum tibetense GA33</name>
    <dbReference type="NCBI Taxonomy" id="1114856"/>
    <lineage>
        <taxon>Archaea</taxon>
        <taxon>Methanobacteriati</taxon>
        <taxon>Methanobacteriota</taxon>
        <taxon>Stenosarchaea group</taxon>
        <taxon>Halobacteria</taxon>
        <taxon>Halobacteriales</taxon>
        <taxon>Natrialbaceae</taxon>
        <taxon>Natronorubrum</taxon>
    </lineage>
</organism>
<sequence>MAAGCRPPISIVTNEYSSVSQHCAYRPQTLRMTTTLRACGEYDDGMSDAALDVVEFLLTTSVYSDDRTLDENDLPPAFRRVFWTGGVEDDGDGAEGRKHAGISRPLSATNATAREATDVDRPWDAISELMFTERDEFSGTITLAQEEMAEQWFAERVDDERLRENPTLTKHFTTHAEHGDQFDVTHEEAREENRPIQADRVWIDGLLNEYFDEEDDEEMLDLVEVRAPEEVDMSLDDLVLTEDQENELNKIAKAIEHRDYLADIGLREIGKLLFVGPPGTGKTSTAQALAQDMDLPFVEVKLSMITSQYLGETAKNVDKTFEVAKRLSPCILFIDEFDFVAKTRSSDEHAALKRAVNTLLKSIDNISLIEDDVLLIGATNHPDQLDDAAWRRFDEIINFPKPDHGMRADILSLITRTMDIDEFEPQLIAEVTEGLTGSDLRMVLREAVLEALTEDRTTLTQEDLLNAVEEFEERDTLKNMDMMGGDHDALVAGGDLGKASDGGEPSGSAEGHDHSHDHSDHDHDHSDHDHDHSH</sequence>